<evidence type="ECO:0000256" key="22">
    <source>
        <dbReference type="SAM" id="Phobius"/>
    </source>
</evidence>
<evidence type="ECO:0000256" key="12">
    <source>
        <dbReference type="ARBA" id="ARBA00022840"/>
    </source>
</evidence>
<reference evidence="25" key="1">
    <citation type="submission" date="2018-05" db="EMBL/GenBank/DDBJ databases">
        <title>Draft genome of Mucuna pruriens seed.</title>
        <authorList>
            <person name="Nnadi N.E."/>
            <person name="Vos R."/>
            <person name="Hasami M.H."/>
            <person name="Devisetty U.K."/>
            <person name="Aguiy J.C."/>
        </authorList>
    </citation>
    <scope>NUCLEOTIDE SEQUENCE [LARGE SCALE GENOMIC DNA]</scope>
    <source>
        <strain evidence="25">JCA_2017</strain>
    </source>
</reference>
<protein>
    <recommendedName>
        <fullName evidence="3">non-specific serine/threonine protein kinase</fullName>
        <ecNumber evidence="3">2.7.11.1</ecNumber>
    </recommendedName>
</protein>
<dbReference type="Pfam" id="PF07714">
    <property type="entry name" value="PK_Tyr_Ser-Thr"/>
    <property type="match status" value="1"/>
</dbReference>
<keyword evidence="15" id="KW-1015">Disulfide bond</keyword>
<dbReference type="InterPro" id="IPR008271">
    <property type="entry name" value="Ser/Thr_kinase_AS"/>
</dbReference>
<keyword evidence="17" id="KW-0325">Glycoprotein</keyword>
<evidence type="ECO:0000256" key="6">
    <source>
        <dbReference type="ARBA" id="ARBA00022679"/>
    </source>
</evidence>
<name>A0A371F0U4_MUCPR</name>
<feature type="transmembrane region" description="Helical" evidence="22">
    <location>
        <begin position="489"/>
        <end position="513"/>
    </location>
</feature>
<evidence type="ECO:0000256" key="5">
    <source>
        <dbReference type="ARBA" id="ARBA00022614"/>
    </source>
</evidence>
<keyword evidence="10 20" id="KW-0547">Nucleotide-binding</keyword>
<feature type="compositionally biased region" description="Low complexity" evidence="21">
    <location>
        <begin position="446"/>
        <end position="464"/>
    </location>
</feature>
<dbReference type="InterPro" id="IPR032675">
    <property type="entry name" value="LRR_dom_sf"/>
</dbReference>
<dbReference type="AlphaFoldDB" id="A0A371F0U4"/>
<dbReference type="Gene3D" id="3.30.200.20">
    <property type="entry name" value="Phosphorylase Kinase, domain 1"/>
    <property type="match status" value="1"/>
</dbReference>
<dbReference type="OrthoDB" id="2018786at2759"/>
<keyword evidence="16 25" id="KW-0675">Receptor</keyword>
<dbReference type="Proteomes" id="UP000257109">
    <property type="component" value="Unassembled WGS sequence"/>
</dbReference>
<evidence type="ECO:0000256" key="19">
    <source>
        <dbReference type="ARBA" id="ARBA00048679"/>
    </source>
</evidence>
<dbReference type="GO" id="GO:0004674">
    <property type="term" value="F:protein serine/threonine kinase activity"/>
    <property type="evidence" value="ECO:0007669"/>
    <property type="project" value="UniProtKB-KW"/>
</dbReference>
<feature type="chain" id="PRO_5016926549" description="non-specific serine/threonine protein kinase" evidence="23">
    <location>
        <begin position="20"/>
        <end position="1045"/>
    </location>
</feature>
<keyword evidence="13 22" id="KW-1133">Transmembrane helix</keyword>
<evidence type="ECO:0000256" key="13">
    <source>
        <dbReference type="ARBA" id="ARBA00022989"/>
    </source>
</evidence>
<dbReference type="FunFam" id="1.10.510.10:FF:000198">
    <property type="entry name" value="receptor protein kinase TMK1"/>
    <property type="match status" value="1"/>
</dbReference>
<dbReference type="Pfam" id="PF00560">
    <property type="entry name" value="LRR_1"/>
    <property type="match status" value="4"/>
</dbReference>
<evidence type="ECO:0000256" key="18">
    <source>
        <dbReference type="ARBA" id="ARBA00047899"/>
    </source>
</evidence>
<feature type="binding site" evidence="20">
    <location>
        <position position="623"/>
    </location>
    <ligand>
        <name>ATP</name>
        <dbReference type="ChEBI" id="CHEBI:30616"/>
    </ligand>
</feature>
<comment type="catalytic activity">
    <reaction evidence="19">
        <text>L-seryl-[protein] + ATP = O-phospho-L-seryl-[protein] + ADP + H(+)</text>
        <dbReference type="Rhea" id="RHEA:17989"/>
        <dbReference type="Rhea" id="RHEA-COMP:9863"/>
        <dbReference type="Rhea" id="RHEA-COMP:11604"/>
        <dbReference type="ChEBI" id="CHEBI:15378"/>
        <dbReference type="ChEBI" id="CHEBI:29999"/>
        <dbReference type="ChEBI" id="CHEBI:30616"/>
        <dbReference type="ChEBI" id="CHEBI:83421"/>
        <dbReference type="ChEBI" id="CHEBI:456216"/>
        <dbReference type="EC" id="2.7.11.1"/>
    </reaction>
</comment>
<dbReference type="SMART" id="SM00369">
    <property type="entry name" value="LRR_TYP"/>
    <property type="match status" value="7"/>
</dbReference>
<evidence type="ECO:0000256" key="16">
    <source>
        <dbReference type="ARBA" id="ARBA00023170"/>
    </source>
</evidence>
<keyword evidence="4" id="KW-0723">Serine/threonine-protein kinase</keyword>
<dbReference type="InterPro" id="IPR000719">
    <property type="entry name" value="Prot_kinase_dom"/>
</dbReference>
<dbReference type="PROSITE" id="PS00108">
    <property type="entry name" value="PROTEIN_KINASE_ST"/>
    <property type="match status" value="1"/>
</dbReference>
<feature type="signal peptide" evidence="23">
    <location>
        <begin position="1"/>
        <end position="19"/>
    </location>
</feature>
<comment type="similarity">
    <text evidence="2">Belongs to the protein kinase superfamily. Ser/Thr protein kinase family.</text>
</comment>
<evidence type="ECO:0000259" key="24">
    <source>
        <dbReference type="PROSITE" id="PS50011"/>
    </source>
</evidence>
<dbReference type="PROSITE" id="PS00107">
    <property type="entry name" value="PROTEIN_KINASE_ATP"/>
    <property type="match status" value="1"/>
</dbReference>
<keyword evidence="7 22" id="KW-0812">Transmembrane</keyword>
<evidence type="ECO:0000256" key="20">
    <source>
        <dbReference type="PROSITE-ProRule" id="PRU10141"/>
    </source>
</evidence>
<keyword evidence="9" id="KW-0677">Repeat</keyword>
<proteinExistence type="inferred from homology"/>
<evidence type="ECO:0000256" key="2">
    <source>
        <dbReference type="ARBA" id="ARBA00008684"/>
    </source>
</evidence>
<dbReference type="FunFam" id="3.30.200.20:FF:000226">
    <property type="entry name" value="receptor protein kinase TMK1"/>
    <property type="match status" value="1"/>
</dbReference>
<evidence type="ECO:0000256" key="4">
    <source>
        <dbReference type="ARBA" id="ARBA00022527"/>
    </source>
</evidence>
<dbReference type="GO" id="GO:0005524">
    <property type="term" value="F:ATP binding"/>
    <property type="evidence" value="ECO:0007669"/>
    <property type="project" value="UniProtKB-UniRule"/>
</dbReference>
<evidence type="ECO:0000256" key="7">
    <source>
        <dbReference type="ARBA" id="ARBA00022692"/>
    </source>
</evidence>
<evidence type="ECO:0000256" key="14">
    <source>
        <dbReference type="ARBA" id="ARBA00023136"/>
    </source>
</evidence>
<evidence type="ECO:0000256" key="21">
    <source>
        <dbReference type="SAM" id="MobiDB-lite"/>
    </source>
</evidence>
<keyword evidence="12 20" id="KW-0067">ATP-binding</keyword>
<keyword evidence="26" id="KW-1185">Reference proteome</keyword>
<evidence type="ECO:0000256" key="3">
    <source>
        <dbReference type="ARBA" id="ARBA00012513"/>
    </source>
</evidence>
<organism evidence="25 26">
    <name type="scientific">Mucuna pruriens</name>
    <name type="common">Velvet bean</name>
    <name type="synonym">Dolichos pruriens</name>
    <dbReference type="NCBI Taxonomy" id="157652"/>
    <lineage>
        <taxon>Eukaryota</taxon>
        <taxon>Viridiplantae</taxon>
        <taxon>Streptophyta</taxon>
        <taxon>Embryophyta</taxon>
        <taxon>Tracheophyta</taxon>
        <taxon>Spermatophyta</taxon>
        <taxon>Magnoliopsida</taxon>
        <taxon>eudicotyledons</taxon>
        <taxon>Gunneridae</taxon>
        <taxon>Pentapetalae</taxon>
        <taxon>rosids</taxon>
        <taxon>fabids</taxon>
        <taxon>Fabales</taxon>
        <taxon>Fabaceae</taxon>
        <taxon>Papilionoideae</taxon>
        <taxon>50 kb inversion clade</taxon>
        <taxon>NPAAA clade</taxon>
        <taxon>indigoferoid/millettioid clade</taxon>
        <taxon>Phaseoleae</taxon>
        <taxon>Mucuna</taxon>
    </lineage>
</organism>
<dbReference type="SMART" id="SM00220">
    <property type="entry name" value="S_TKc"/>
    <property type="match status" value="1"/>
</dbReference>
<evidence type="ECO:0000313" key="26">
    <source>
        <dbReference type="Proteomes" id="UP000257109"/>
    </source>
</evidence>
<dbReference type="PROSITE" id="PS50011">
    <property type="entry name" value="PROTEIN_KINASE_DOM"/>
    <property type="match status" value="1"/>
</dbReference>
<dbReference type="InterPro" id="IPR017441">
    <property type="entry name" value="Protein_kinase_ATP_BS"/>
</dbReference>
<dbReference type="EMBL" id="QJKJ01011136">
    <property type="protein sequence ID" value="RDX71920.1"/>
    <property type="molecule type" value="Genomic_DNA"/>
</dbReference>
<dbReference type="InterPro" id="IPR052422">
    <property type="entry name" value="Auxin_Ser/Thr_Kinase"/>
</dbReference>
<dbReference type="SUPFAM" id="SSF52058">
    <property type="entry name" value="L domain-like"/>
    <property type="match status" value="1"/>
</dbReference>
<dbReference type="FunFam" id="3.80.10.10:FF:000129">
    <property type="entry name" value="Leucine-rich repeat receptor-like kinase"/>
    <property type="match status" value="1"/>
</dbReference>
<accession>A0A371F0U4</accession>
<dbReference type="InterPro" id="IPR001245">
    <property type="entry name" value="Ser-Thr/Tyr_kinase_cat_dom"/>
</dbReference>
<keyword evidence="6" id="KW-0808">Transferase</keyword>
<feature type="region of interest" description="Disordered" evidence="21">
    <location>
        <begin position="442"/>
        <end position="486"/>
    </location>
</feature>
<dbReference type="InterPro" id="IPR013210">
    <property type="entry name" value="LRR_N_plant-typ"/>
</dbReference>
<keyword evidence="14 22" id="KW-0472">Membrane</keyword>
<comment type="caution">
    <text evidence="25">The sequence shown here is derived from an EMBL/GenBank/DDBJ whole genome shotgun (WGS) entry which is preliminary data.</text>
</comment>
<dbReference type="EC" id="2.7.11.1" evidence="3"/>
<evidence type="ECO:0000256" key="1">
    <source>
        <dbReference type="ARBA" id="ARBA00004167"/>
    </source>
</evidence>
<dbReference type="SUPFAM" id="SSF56112">
    <property type="entry name" value="Protein kinase-like (PK-like)"/>
    <property type="match status" value="1"/>
</dbReference>
<comment type="subcellular location">
    <subcellularLocation>
        <location evidence="1">Membrane</location>
        <topology evidence="1">Single-pass membrane protein</topology>
    </subcellularLocation>
</comment>
<keyword evidence="5" id="KW-0433">Leucine-rich repeat</keyword>
<evidence type="ECO:0000256" key="23">
    <source>
        <dbReference type="SAM" id="SignalP"/>
    </source>
</evidence>
<dbReference type="InterPro" id="IPR001611">
    <property type="entry name" value="Leu-rich_rpt"/>
</dbReference>
<evidence type="ECO:0000256" key="9">
    <source>
        <dbReference type="ARBA" id="ARBA00022737"/>
    </source>
</evidence>
<keyword evidence="11 25" id="KW-0418">Kinase</keyword>
<dbReference type="PANTHER" id="PTHR47986">
    <property type="entry name" value="OSJNBA0070M12.3 PROTEIN"/>
    <property type="match status" value="1"/>
</dbReference>
<feature type="non-terminal residue" evidence="25">
    <location>
        <position position="1"/>
    </location>
</feature>
<evidence type="ECO:0000256" key="11">
    <source>
        <dbReference type="ARBA" id="ARBA00022777"/>
    </source>
</evidence>
<evidence type="ECO:0000256" key="10">
    <source>
        <dbReference type="ARBA" id="ARBA00022741"/>
    </source>
</evidence>
<dbReference type="PANTHER" id="PTHR47986:SF13">
    <property type="entry name" value="RECEPTOR PROTEIN KINASE TMK1-LIKE"/>
    <property type="match status" value="1"/>
</dbReference>
<dbReference type="Pfam" id="PF08263">
    <property type="entry name" value="LRRNT_2"/>
    <property type="match status" value="2"/>
</dbReference>
<comment type="catalytic activity">
    <reaction evidence="18">
        <text>L-threonyl-[protein] + ATP = O-phospho-L-threonyl-[protein] + ADP + H(+)</text>
        <dbReference type="Rhea" id="RHEA:46608"/>
        <dbReference type="Rhea" id="RHEA-COMP:11060"/>
        <dbReference type="Rhea" id="RHEA-COMP:11605"/>
        <dbReference type="ChEBI" id="CHEBI:15378"/>
        <dbReference type="ChEBI" id="CHEBI:30013"/>
        <dbReference type="ChEBI" id="CHEBI:30616"/>
        <dbReference type="ChEBI" id="CHEBI:61977"/>
        <dbReference type="ChEBI" id="CHEBI:456216"/>
        <dbReference type="EC" id="2.7.11.1"/>
    </reaction>
</comment>
<dbReference type="InterPro" id="IPR011009">
    <property type="entry name" value="Kinase-like_dom_sf"/>
</dbReference>
<evidence type="ECO:0000313" key="25">
    <source>
        <dbReference type="EMBL" id="RDX71920.1"/>
    </source>
</evidence>
<dbReference type="CDD" id="cd14066">
    <property type="entry name" value="STKc_IRAK"/>
    <property type="match status" value="1"/>
</dbReference>
<gene>
    <name evidence="25" type="primary">TMK1</name>
    <name evidence="25" type="ORF">CR513_48664</name>
</gene>
<evidence type="ECO:0000256" key="8">
    <source>
        <dbReference type="ARBA" id="ARBA00022729"/>
    </source>
</evidence>
<dbReference type="Gene3D" id="1.10.510.10">
    <property type="entry name" value="Transferase(Phosphotransferase) domain 1"/>
    <property type="match status" value="1"/>
</dbReference>
<feature type="domain" description="Protein kinase" evidence="24">
    <location>
        <begin position="595"/>
        <end position="882"/>
    </location>
</feature>
<sequence length="1045" mass="114361">MLRPCLTLLFTLLFHLTAADPNDVKILRQFRNGLDKPELLPWPEEGDDPCGWKYIFCDNNKRVNQIEAKGLNLSGPLPQNLNELSMLSNVGLQNNRLNGPLPSFSGLSNLKYAFLDNNDFDSIPSDFFNGLESLEVLALDHNTLNASTGGWQLPSSLQGSTQLTNLSCMDCNLAGPIPDFLGTMNSLSFLKLSNNNLTGQIPRTLNDSALQVLWLNNQQGERLTGGIDVVSTMVSLTSLWLHGNAFTGTIPDNIVALTSLKDLDLNGNNLVGLVPQGLGDLKLDNVDLNNNHFMGPIPNFKAAKVSYDFNDFCVGKPGVPCAFEVMALLGFLDGLNYPQSLIDSWTGNDPCEGHWLGIKCNAEGKVNIINLPNFNLSGSLSPSVANLGSLSEIRLGGNDISGVVPGNWTSLTSLKLLDLSGNNISPPLPVFRTGLKPIVVGNPLLNGNQTPSSGNNNPSTGSGNVETTPPHSNSSSSDSSETKKSKRKGLVSIVAPIVGVAAVAFLLIPLYAYCSRRRKGGSQAPTSLVIHPRDPSDSDSAVKIAVVNNTNGSISTLTGSGSRSRNSSGIGESHVIEAGNLRISVQVLRNVTKNFAPENELGRGGFGVVYKGELDDGTKIAVKRMEAGVISSKALDEFQAEIAVLSKVRHRHLVSLLGYCIEGNERILVYEYMPQGALSKHLFQWRNLELEPLSWKRRLNIALDVARGMEYLHTLAHRSFIHRDLKPSNILLADDFRAKVSDFGLVKLAPEGDKCVVTRLAGTFGYLAPEYAVTGKITTKADVFSFGVVLMELLTGLMAIDEDRPEESQYLAAWFWQIKSDKNKLMAAIDPVLDVKEETFESISIIAELAGHCTAREPSQRPDMGHAVNVLAPLVEKWKPFYDDTEEYSGIDYSLPLNQMVKGWQEAEGKDMSYMDLEDSKSSIPARPTGFADSFTSADGRWHTHKFRGKHRQVWVQRLFVFDWKKQAPMNQPNANFQLTKITHNFTDPPFATHVATRAHSCLVYPITNSIGHVTDLCNYWIILTGKWNLLSGGTNTHLPMPCHS</sequence>
<keyword evidence="8 23" id="KW-0732">Signal</keyword>
<evidence type="ECO:0000256" key="17">
    <source>
        <dbReference type="ARBA" id="ARBA00023180"/>
    </source>
</evidence>
<evidence type="ECO:0000256" key="15">
    <source>
        <dbReference type="ARBA" id="ARBA00023157"/>
    </source>
</evidence>
<dbReference type="GO" id="GO:0016020">
    <property type="term" value="C:membrane"/>
    <property type="evidence" value="ECO:0007669"/>
    <property type="project" value="UniProtKB-SubCell"/>
</dbReference>
<dbReference type="Gene3D" id="3.80.10.10">
    <property type="entry name" value="Ribonuclease Inhibitor"/>
    <property type="match status" value="2"/>
</dbReference>
<dbReference type="FunFam" id="3.80.10.10:FF:000190">
    <property type="entry name" value="Receptor-like kinase TMK4"/>
    <property type="match status" value="1"/>
</dbReference>
<dbReference type="InterPro" id="IPR003591">
    <property type="entry name" value="Leu-rich_rpt_typical-subtyp"/>
</dbReference>